<feature type="chain" id="PRO_5034491683" evidence="1">
    <location>
        <begin position="24"/>
        <end position="171"/>
    </location>
</feature>
<gene>
    <name evidence="2" type="ORF">HO173_010797</name>
</gene>
<evidence type="ECO:0000313" key="3">
    <source>
        <dbReference type="Proteomes" id="UP000578531"/>
    </source>
</evidence>
<dbReference type="RefSeq" id="XP_037160530.1">
    <property type="nucleotide sequence ID" value="XM_037312682.1"/>
</dbReference>
<reference evidence="2 3" key="1">
    <citation type="journal article" date="2020" name="Genomics">
        <title>Complete, high-quality genomes from long-read metagenomic sequencing of two wolf lichen thalli reveals enigmatic genome architecture.</title>
        <authorList>
            <person name="McKenzie S.K."/>
            <person name="Walston R.F."/>
            <person name="Allen J.L."/>
        </authorList>
    </citation>
    <scope>NUCLEOTIDE SEQUENCE [LARGE SCALE GENOMIC DNA]</scope>
    <source>
        <strain evidence="2">WasteWater2</strain>
    </source>
</reference>
<protein>
    <submittedName>
        <fullName evidence="2">Uncharacterized protein</fullName>
    </submittedName>
</protein>
<sequence>MFPLRVPRYLALLSLLLPLCVTATNGSCQHLSSITNTNTIRYNIPYSNPPALLSFNGLWKPQMNPTLVLLAMIENMQPVCRQFANAFPPSRIFDYGFVRITIQNLYLSCGPLTFNDACTALRGLAEFMVLHNQFYQWTFQIWVNGYAVGSGQIENIHQVLEAASVSGVATS</sequence>
<evidence type="ECO:0000256" key="1">
    <source>
        <dbReference type="SAM" id="SignalP"/>
    </source>
</evidence>
<keyword evidence="1" id="KW-0732">Signal</keyword>
<accession>A0A8H6FM65</accession>
<dbReference type="Proteomes" id="UP000578531">
    <property type="component" value="Unassembled WGS sequence"/>
</dbReference>
<dbReference type="OrthoDB" id="5427303at2759"/>
<organism evidence="2 3">
    <name type="scientific">Letharia columbiana</name>
    <dbReference type="NCBI Taxonomy" id="112416"/>
    <lineage>
        <taxon>Eukaryota</taxon>
        <taxon>Fungi</taxon>
        <taxon>Dikarya</taxon>
        <taxon>Ascomycota</taxon>
        <taxon>Pezizomycotina</taxon>
        <taxon>Lecanoromycetes</taxon>
        <taxon>OSLEUM clade</taxon>
        <taxon>Lecanoromycetidae</taxon>
        <taxon>Lecanorales</taxon>
        <taxon>Lecanorineae</taxon>
        <taxon>Parmeliaceae</taxon>
        <taxon>Letharia</taxon>
    </lineage>
</organism>
<keyword evidence="3" id="KW-1185">Reference proteome</keyword>
<dbReference type="AlphaFoldDB" id="A0A8H6FM65"/>
<dbReference type="GeneID" id="59292443"/>
<proteinExistence type="predicted"/>
<name>A0A8H6FM65_9LECA</name>
<comment type="caution">
    <text evidence="2">The sequence shown here is derived from an EMBL/GenBank/DDBJ whole genome shotgun (WGS) entry which is preliminary data.</text>
</comment>
<dbReference type="EMBL" id="JACCJC010000061">
    <property type="protein sequence ID" value="KAF6231097.1"/>
    <property type="molecule type" value="Genomic_DNA"/>
</dbReference>
<evidence type="ECO:0000313" key="2">
    <source>
        <dbReference type="EMBL" id="KAF6231097.1"/>
    </source>
</evidence>
<feature type="signal peptide" evidence="1">
    <location>
        <begin position="1"/>
        <end position="23"/>
    </location>
</feature>